<evidence type="ECO:0000256" key="1">
    <source>
        <dbReference type="ARBA" id="ARBA00006484"/>
    </source>
</evidence>
<dbReference type="EMBL" id="LR778114">
    <property type="protein sequence ID" value="CAB1129063.1"/>
    <property type="molecule type" value="Genomic_DNA"/>
</dbReference>
<dbReference type="Proteomes" id="UP000503399">
    <property type="component" value="Chromosome"/>
</dbReference>
<dbReference type="GO" id="GO:0016616">
    <property type="term" value="F:oxidoreductase activity, acting on the CH-OH group of donors, NAD or NADP as acceptor"/>
    <property type="evidence" value="ECO:0007669"/>
    <property type="project" value="TreeGrafter"/>
</dbReference>
<name>A0A6F8ZH69_9FIRM</name>
<dbReference type="PRINTS" id="PR00080">
    <property type="entry name" value="SDRFAMILY"/>
</dbReference>
<dbReference type="PRINTS" id="PR00081">
    <property type="entry name" value="GDHRDH"/>
</dbReference>
<dbReference type="CDD" id="cd05233">
    <property type="entry name" value="SDR_c"/>
    <property type="match status" value="1"/>
</dbReference>
<comment type="similarity">
    <text evidence="1">Belongs to the short-chain dehydrogenases/reductases (SDR) family.</text>
</comment>
<dbReference type="AlphaFoldDB" id="A0A6F8ZH69"/>
<dbReference type="KEGG" id="hfv:R50_1562"/>
<dbReference type="PANTHER" id="PTHR42760">
    <property type="entry name" value="SHORT-CHAIN DEHYDROGENASES/REDUCTASES FAMILY MEMBER"/>
    <property type="match status" value="1"/>
</dbReference>
<sequence>MGSLQGQVLGVTGAGGGLGQALTAAAAAAGMQVVRFGRRDADYALDLADPAWGEAEAAALVAAAAARAGPFDAWVNLAGADILSEPWRSRPYADRLEYLWRVDVRGTMLLSRAVLPHLNPRGRPQILNVAWDRACTGMAGPFGELYAAAKAAIIGFSRSLALSVGPRVRVNVLAPGWVRTRWADSLPEARRRALAARMRAGRWQEPADLAAVIVALLAMPPDVFQGQVFYLDGGDVLGGG</sequence>
<dbReference type="PANTHER" id="PTHR42760:SF40">
    <property type="entry name" value="3-OXOACYL-[ACYL-CARRIER-PROTEIN] REDUCTASE, CHLOROPLASTIC"/>
    <property type="match status" value="1"/>
</dbReference>
<evidence type="ECO:0000313" key="2">
    <source>
        <dbReference type="EMBL" id="CAB1129063.1"/>
    </source>
</evidence>
<proteinExistence type="inferred from homology"/>
<protein>
    <submittedName>
        <fullName evidence="2">NAD(P)-dependent oxidoreductase</fullName>
    </submittedName>
</protein>
<dbReference type="InterPro" id="IPR036291">
    <property type="entry name" value="NAD(P)-bd_dom_sf"/>
</dbReference>
<evidence type="ECO:0000313" key="3">
    <source>
        <dbReference type="Proteomes" id="UP000503399"/>
    </source>
</evidence>
<dbReference type="Pfam" id="PF13561">
    <property type="entry name" value="adh_short_C2"/>
    <property type="match status" value="1"/>
</dbReference>
<organism evidence="2 3">
    <name type="scientific">Candidatus Hydrogenisulfobacillus filiaventi</name>
    <dbReference type="NCBI Taxonomy" id="2707344"/>
    <lineage>
        <taxon>Bacteria</taxon>
        <taxon>Bacillati</taxon>
        <taxon>Bacillota</taxon>
        <taxon>Clostridia</taxon>
        <taxon>Eubacteriales</taxon>
        <taxon>Clostridiales Family XVII. Incertae Sedis</taxon>
        <taxon>Candidatus Hydrogenisulfobacillus</taxon>
    </lineage>
</organism>
<dbReference type="InterPro" id="IPR002347">
    <property type="entry name" value="SDR_fam"/>
</dbReference>
<gene>
    <name evidence="2" type="ORF">R50_1562</name>
</gene>
<keyword evidence="3" id="KW-1185">Reference proteome</keyword>
<dbReference type="SUPFAM" id="SSF51735">
    <property type="entry name" value="NAD(P)-binding Rossmann-fold domains"/>
    <property type="match status" value="1"/>
</dbReference>
<dbReference type="GO" id="GO:0030497">
    <property type="term" value="P:fatty acid elongation"/>
    <property type="evidence" value="ECO:0007669"/>
    <property type="project" value="TreeGrafter"/>
</dbReference>
<accession>A0A6F8ZH69</accession>
<dbReference type="Gene3D" id="3.40.50.720">
    <property type="entry name" value="NAD(P)-binding Rossmann-like Domain"/>
    <property type="match status" value="1"/>
</dbReference>
<reference evidence="2 3" key="1">
    <citation type="submission" date="2020-02" db="EMBL/GenBank/DDBJ databases">
        <authorList>
            <person name="Hogendoorn C."/>
        </authorList>
    </citation>
    <scope>NUCLEOTIDE SEQUENCE [LARGE SCALE GENOMIC DNA]</scope>
    <source>
        <strain evidence="2">R501</strain>
    </source>
</reference>